<dbReference type="InterPro" id="IPR051681">
    <property type="entry name" value="Ser/Thr_Kinases-Pseudokinases"/>
</dbReference>
<dbReference type="EMBL" id="JAPMOS010000183">
    <property type="protein sequence ID" value="KAJ4454131.1"/>
    <property type="molecule type" value="Genomic_DNA"/>
</dbReference>
<dbReference type="Proteomes" id="UP001141327">
    <property type="component" value="Unassembled WGS sequence"/>
</dbReference>
<dbReference type="Pfam" id="PF07714">
    <property type="entry name" value="PK_Tyr_Ser-Thr"/>
    <property type="match status" value="1"/>
</dbReference>
<dbReference type="InterPro" id="IPR001245">
    <property type="entry name" value="Ser-Thr/Tyr_kinase_cat_dom"/>
</dbReference>
<dbReference type="SUPFAM" id="SSF56112">
    <property type="entry name" value="Protein kinase-like (PK-like)"/>
    <property type="match status" value="1"/>
</dbReference>
<name>A0ABQ8U6U8_9EUKA</name>
<keyword evidence="3" id="KW-1185">Reference proteome</keyword>
<gene>
    <name evidence="2" type="ORF">PAPYR_11250</name>
</gene>
<protein>
    <recommendedName>
        <fullName evidence="1">Protein kinase domain-containing protein</fullName>
    </recommendedName>
</protein>
<comment type="caution">
    <text evidence="2">The sequence shown here is derived from an EMBL/GenBank/DDBJ whole genome shotgun (WGS) entry which is preliminary data.</text>
</comment>
<dbReference type="PROSITE" id="PS50011">
    <property type="entry name" value="PROTEIN_KINASE_DOM"/>
    <property type="match status" value="1"/>
</dbReference>
<dbReference type="PANTHER" id="PTHR44329">
    <property type="entry name" value="SERINE/THREONINE-PROTEIN KINASE TNNI3K-RELATED"/>
    <property type="match status" value="1"/>
</dbReference>
<evidence type="ECO:0000259" key="1">
    <source>
        <dbReference type="PROSITE" id="PS50011"/>
    </source>
</evidence>
<proteinExistence type="predicted"/>
<evidence type="ECO:0000313" key="2">
    <source>
        <dbReference type="EMBL" id="KAJ4454131.1"/>
    </source>
</evidence>
<reference evidence="2" key="1">
    <citation type="journal article" date="2022" name="bioRxiv">
        <title>Genomics of Preaxostyla Flagellates Illuminates Evolutionary Transitions and the Path Towards Mitochondrial Loss.</title>
        <authorList>
            <person name="Novak L.V.F."/>
            <person name="Treitli S.C."/>
            <person name="Pyrih J."/>
            <person name="Halakuc P."/>
            <person name="Pipaliya S.V."/>
            <person name="Vacek V."/>
            <person name="Brzon O."/>
            <person name="Soukal P."/>
            <person name="Eme L."/>
            <person name="Dacks J.B."/>
            <person name="Karnkowska A."/>
            <person name="Elias M."/>
            <person name="Hampl V."/>
        </authorList>
    </citation>
    <scope>NUCLEOTIDE SEQUENCE</scope>
    <source>
        <strain evidence="2">RCP-MX</strain>
    </source>
</reference>
<feature type="domain" description="Protein kinase" evidence="1">
    <location>
        <begin position="1"/>
        <end position="146"/>
    </location>
</feature>
<dbReference type="Gene3D" id="1.10.510.10">
    <property type="entry name" value="Transferase(Phosphotransferase) domain 1"/>
    <property type="match status" value="1"/>
</dbReference>
<evidence type="ECO:0000313" key="3">
    <source>
        <dbReference type="Proteomes" id="UP001141327"/>
    </source>
</evidence>
<dbReference type="InterPro" id="IPR000719">
    <property type="entry name" value="Prot_kinase_dom"/>
</dbReference>
<organism evidence="2 3">
    <name type="scientific">Paratrimastix pyriformis</name>
    <dbReference type="NCBI Taxonomy" id="342808"/>
    <lineage>
        <taxon>Eukaryota</taxon>
        <taxon>Metamonada</taxon>
        <taxon>Preaxostyla</taxon>
        <taxon>Paratrimastigidae</taxon>
        <taxon>Paratrimastix</taxon>
    </lineage>
</organism>
<accession>A0ABQ8U6U8</accession>
<sequence>MLVTDDMRVKVSDFGISRLTQEAGLPRPLGPLVRSVPGWCCVVMVWAAYSACLVRTEVPAAIAPAASRCSFIWVVLWELITRQTPWDGVPPLRVMMTVAREDGRLPIPSASECPPIFSDLMRQCFEADPEKRPSMQQAGGSIHFFFSVKYRAGSRVRAFHLVSGGRNNNTVACFRTSRGIKPFVS</sequence>
<dbReference type="InterPro" id="IPR011009">
    <property type="entry name" value="Kinase-like_dom_sf"/>
</dbReference>